<sequence length="299" mass="33054">MGEDPDPNANALIEQLREELKASIKWSQKLEEESQETLARLKAEYEASLEKLSKELESVRSNKKKRVKTDDISQFTMVSSDEFEGEDEREGSRDNEEQSGGDPNPMAREVAVIKAQNRKMMKLLTRLGYSGNQSFSNQNSGTRQGSWQPRRSNVNNISELKPGESSSWPATEYHPDISSYGFDTDIVGVVNALKDIGQPKGKGPEIKREALPSPPASPTPGVVIQAISGGSSISGLTYSNEKRIARVGTSASSIPQTYPSSEEKKLDDMEVVFNETLILNNKQPYNLNRLTKSITQVSV</sequence>
<feature type="region of interest" description="Disordered" evidence="1">
    <location>
        <begin position="57"/>
        <end position="110"/>
    </location>
</feature>
<organism evidence="2 3">
    <name type="scientific">Chenopodium quinoa</name>
    <name type="common">Quinoa</name>
    <dbReference type="NCBI Taxonomy" id="63459"/>
    <lineage>
        <taxon>Eukaryota</taxon>
        <taxon>Viridiplantae</taxon>
        <taxon>Streptophyta</taxon>
        <taxon>Embryophyta</taxon>
        <taxon>Tracheophyta</taxon>
        <taxon>Spermatophyta</taxon>
        <taxon>Magnoliopsida</taxon>
        <taxon>eudicotyledons</taxon>
        <taxon>Gunneridae</taxon>
        <taxon>Pentapetalae</taxon>
        <taxon>Caryophyllales</taxon>
        <taxon>Chenopodiaceae</taxon>
        <taxon>Chenopodioideae</taxon>
        <taxon>Atripliceae</taxon>
        <taxon>Chenopodium</taxon>
    </lineage>
</organism>
<dbReference type="Gramene" id="AUR62040077-RA">
    <property type="protein sequence ID" value="AUR62040077-RA:cds"/>
    <property type="gene ID" value="AUR62040077"/>
</dbReference>
<evidence type="ECO:0000313" key="2">
    <source>
        <dbReference type="EnsemblPlants" id="AUR62040077-RA:cds"/>
    </source>
</evidence>
<protein>
    <submittedName>
        <fullName evidence="2">Uncharacterized protein</fullName>
    </submittedName>
</protein>
<accession>A0A803N406</accession>
<feature type="compositionally biased region" description="Low complexity" evidence="1">
    <location>
        <begin position="130"/>
        <end position="141"/>
    </location>
</feature>
<evidence type="ECO:0000313" key="3">
    <source>
        <dbReference type="Proteomes" id="UP000596660"/>
    </source>
</evidence>
<reference evidence="2" key="1">
    <citation type="journal article" date="2017" name="Nature">
        <title>The genome of Chenopodium quinoa.</title>
        <authorList>
            <person name="Jarvis D.E."/>
            <person name="Ho Y.S."/>
            <person name="Lightfoot D.J."/>
            <person name="Schmoeckel S.M."/>
            <person name="Li B."/>
            <person name="Borm T.J.A."/>
            <person name="Ohyanagi H."/>
            <person name="Mineta K."/>
            <person name="Michell C.T."/>
            <person name="Saber N."/>
            <person name="Kharbatia N.M."/>
            <person name="Rupper R.R."/>
            <person name="Sharp A.R."/>
            <person name="Dally N."/>
            <person name="Boughton B.A."/>
            <person name="Woo Y.H."/>
            <person name="Gao G."/>
            <person name="Schijlen E.G.W.M."/>
            <person name="Guo X."/>
            <person name="Momin A.A."/>
            <person name="Negrao S."/>
            <person name="Al-Babili S."/>
            <person name="Gehring C."/>
            <person name="Roessner U."/>
            <person name="Jung C."/>
            <person name="Murphy K."/>
            <person name="Arold S.T."/>
            <person name="Gojobori T."/>
            <person name="van der Linden C.G."/>
            <person name="van Loo E.N."/>
            <person name="Jellen E.N."/>
            <person name="Maughan P.J."/>
            <person name="Tester M."/>
        </authorList>
    </citation>
    <scope>NUCLEOTIDE SEQUENCE [LARGE SCALE GENOMIC DNA]</scope>
    <source>
        <strain evidence="2">cv. PI 614886</strain>
    </source>
</reference>
<evidence type="ECO:0000256" key="1">
    <source>
        <dbReference type="SAM" id="MobiDB-lite"/>
    </source>
</evidence>
<feature type="compositionally biased region" description="Polar residues" evidence="1">
    <location>
        <begin position="142"/>
        <end position="169"/>
    </location>
</feature>
<feature type="region of interest" description="Disordered" evidence="1">
    <location>
        <begin position="197"/>
        <end position="218"/>
    </location>
</feature>
<proteinExistence type="predicted"/>
<reference evidence="2" key="2">
    <citation type="submission" date="2021-03" db="UniProtKB">
        <authorList>
            <consortium name="EnsemblPlants"/>
        </authorList>
    </citation>
    <scope>IDENTIFICATION</scope>
</reference>
<dbReference type="Proteomes" id="UP000596660">
    <property type="component" value="Unplaced"/>
</dbReference>
<dbReference type="EnsemblPlants" id="AUR62040077-RA">
    <property type="protein sequence ID" value="AUR62040077-RA:cds"/>
    <property type="gene ID" value="AUR62040077"/>
</dbReference>
<keyword evidence="3" id="KW-1185">Reference proteome</keyword>
<feature type="region of interest" description="Disordered" evidence="1">
    <location>
        <begin position="129"/>
        <end position="172"/>
    </location>
</feature>
<dbReference type="AlphaFoldDB" id="A0A803N406"/>
<name>A0A803N406_CHEQI</name>